<evidence type="ECO:0000256" key="1">
    <source>
        <dbReference type="ARBA" id="ARBA00006484"/>
    </source>
</evidence>
<reference evidence="3 4" key="1">
    <citation type="submission" date="2024-05" db="EMBL/GenBank/DDBJ databases">
        <title>Neorhizobium sp. Rsf11, a plant growth promoting and heavy metal resistant PAH-degrader.</title>
        <authorList>
            <person name="Golubev S.N."/>
            <person name="Muratova A.Y."/>
            <person name="Markelova M.I."/>
        </authorList>
    </citation>
    <scope>NUCLEOTIDE SEQUENCE [LARGE SCALE GENOMIC DNA]</scope>
    <source>
        <strain evidence="3 4">Rsf11</strain>
    </source>
</reference>
<dbReference type="PANTHER" id="PTHR24320:SF148">
    <property type="entry name" value="NAD(P)-BINDING ROSSMANN-FOLD SUPERFAMILY PROTEIN"/>
    <property type="match status" value="1"/>
</dbReference>
<name>A0ABV0M8X1_9HYPH</name>
<accession>A0ABV0M8X1</accession>
<gene>
    <name evidence="3" type="ORF">ABK249_25750</name>
</gene>
<dbReference type="PANTHER" id="PTHR24320">
    <property type="entry name" value="RETINOL DEHYDROGENASE"/>
    <property type="match status" value="1"/>
</dbReference>
<organism evidence="3 4">
    <name type="scientific">Neorhizobium phenanthreniclasticum</name>
    <dbReference type="NCBI Taxonomy" id="3157917"/>
    <lineage>
        <taxon>Bacteria</taxon>
        <taxon>Pseudomonadati</taxon>
        <taxon>Pseudomonadota</taxon>
        <taxon>Alphaproteobacteria</taxon>
        <taxon>Hyphomicrobiales</taxon>
        <taxon>Rhizobiaceae</taxon>
        <taxon>Rhizobium/Agrobacterium group</taxon>
        <taxon>Neorhizobium</taxon>
    </lineage>
</organism>
<protein>
    <submittedName>
        <fullName evidence="3">SDR family NAD(P)-dependent oxidoreductase</fullName>
    </submittedName>
</protein>
<keyword evidence="2" id="KW-0560">Oxidoreductase</keyword>
<dbReference type="SUPFAM" id="SSF51735">
    <property type="entry name" value="NAD(P)-binding Rossmann-fold domains"/>
    <property type="match status" value="1"/>
</dbReference>
<dbReference type="RefSeq" id="WP_227705837.1">
    <property type="nucleotide sequence ID" value="NZ_JBEAAL010000025.1"/>
</dbReference>
<sequence>MIGDAGLNGHTAIVTGGYSGIGLEAIRALAGAGANVIVPARDVEKAAGALHKMERVELETLALTDTASMASFAERVVSAGRTVSILINSAGIMATPLTRYADGHEGQFATNHLGHFQFTLALWAGAQGGGRIGTELPRAQRRAPRIRSARGYGSE</sequence>
<dbReference type="PRINTS" id="PR00081">
    <property type="entry name" value="GDHRDH"/>
</dbReference>
<dbReference type="InterPro" id="IPR036291">
    <property type="entry name" value="NAD(P)-bd_dom_sf"/>
</dbReference>
<evidence type="ECO:0000256" key="2">
    <source>
        <dbReference type="ARBA" id="ARBA00023002"/>
    </source>
</evidence>
<dbReference type="Proteomes" id="UP001496627">
    <property type="component" value="Unassembled WGS sequence"/>
</dbReference>
<keyword evidence="4" id="KW-1185">Reference proteome</keyword>
<comment type="similarity">
    <text evidence="1">Belongs to the short-chain dehydrogenases/reductases (SDR) family.</text>
</comment>
<dbReference type="InterPro" id="IPR002347">
    <property type="entry name" value="SDR_fam"/>
</dbReference>
<dbReference type="EMBL" id="JBEAAL010000025">
    <property type="protein sequence ID" value="MEQ1408340.1"/>
    <property type="molecule type" value="Genomic_DNA"/>
</dbReference>
<dbReference type="Pfam" id="PF00106">
    <property type="entry name" value="adh_short"/>
    <property type="match status" value="1"/>
</dbReference>
<comment type="caution">
    <text evidence="3">The sequence shown here is derived from an EMBL/GenBank/DDBJ whole genome shotgun (WGS) entry which is preliminary data.</text>
</comment>
<evidence type="ECO:0000313" key="4">
    <source>
        <dbReference type="Proteomes" id="UP001496627"/>
    </source>
</evidence>
<evidence type="ECO:0000313" key="3">
    <source>
        <dbReference type="EMBL" id="MEQ1408340.1"/>
    </source>
</evidence>
<proteinExistence type="inferred from homology"/>
<dbReference type="Gene3D" id="3.40.50.720">
    <property type="entry name" value="NAD(P)-binding Rossmann-like Domain"/>
    <property type="match status" value="1"/>
</dbReference>